<feature type="region of interest" description="Disordered" evidence="1">
    <location>
        <begin position="549"/>
        <end position="569"/>
    </location>
</feature>
<feature type="compositionally biased region" description="Low complexity" evidence="1">
    <location>
        <begin position="552"/>
        <end position="568"/>
    </location>
</feature>
<dbReference type="GeneID" id="54280197"/>
<evidence type="ECO:0000313" key="2">
    <source>
        <dbReference type="EMBL" id="KAF2011741.1"/>
    </source>
</evidence>
<gene>
    <name evidence="2" type="ORF">BU24DRAFT_288335</name>
</gene>
<feature type="region of interest" description="Disordered" evidence="1">
    <location>
        <begin position="583"/>
        <end position="622"/>
    </location>
</feature>
<feature type="region of interest" description="Disordered" evidence="1">
    <location>
        <begin position="1"/>
        <end position="63"/>
    </location>
</feature>
<dbReference type="Proteomes" id="UP000799778">
    <property type="component" value="Unassembled WGS sequence"/>
</dbReference>
<reference evidence="2" key="1">
    <citation type="journal article" date="2020" name="Stud. Mycol.">
        <title>101 Dothideomycetes genomes: a test case for predicting lifestyles and emergence of pathogens.</title>
        <authorList>
            <person name="Haridas S."/>
            <person name="Albert R."/>
            <person name="Binder M."/>
            <person name="Bloem J."/>
            <person name="Labutti K."/>
            <person name="Salamov A."/>
            <person name="Andreopoulos B."/>
            <person name="Baker S."/>
            <person name="Barry K."/>
            <person name="Bills G."/>
            <person name="Bluhm B."/>
            <person name="Cannon C."/>
            <person name="Castanera R."/>
            <person name="Culley D."/>
            <person name="Daum C."/>
            <person name="Ezra D."/>
            <person name="Gonzalez J."/>
            <person name="Henrissat B."/>
            <person name="Kuo A."/>
            <person name="Liang C."/>
            <person name="Lipzen A."/>
            <person name="Lutzoni F."/>
            <person name="Magnuson J."/>
            <person name="Mondo S."/>
            <person name="Nolan M."/>
            <person name="Ohm R."/>
            <person name="Pangilinan J."/>
            <person name="Park H.-J."/>
            <person name="Ramirez L."/>
            <person name="Alfaro M."/>
            <person name="Sun H."/>
            <person name="Tritt A."/>
            <person name="Yoshinaga Y."/>
            <person name="Zwiers L.-H."/>
            <person name="Turgeon B."/>
            <person name="Goodwin S."/>
            <person name="Spatafora J."/>
            <person name="Crous P."/>
            <person name="Grigoriev I."/>
        </authorList>
    </citation>
    <scope>NUCLEOTIDE SEQUENCE</scope>
    <source>
        <strain evidence="2">CBS 175.79</strain>
    </source>
</reference>
<dbReference type="EMBL" id="ML978074">
    <property type="protein sequence ID" value="KAF2011741.1"/>
    <property type="molecule type" value="Genomic_DNA"/>
</dbReference>
<name>A0A6A5XFY3_9PLEO</name>
<protein>
    <submittedName>
        <fullName evidence="2">Uncharacterized protein</fullName>
    </submittedName>
</protein>
<organism evidence="2 3">
    <name type="scientific">Aaosphaeria arxii CBS 175.79</name>
    <dbReference type="NCBI Taxonomy" id="1450172"/>
    <lineage>
        <taxon>Eukaryota</taxon>
        <taxon>Fungi</taxon>
        <taxon>Dikarya</taxon>
        <taxon>Ascomycota</taxon>
        <taxon>Pezizomycotina</taxon>
        <taxon>Dothideomycetes</taxon>
        <taxon>Pleosporomycetidae</taxon>
        <taxon>Pleosporales</taxon>
        <taxon>Pleosporales incertae sedis</taxon>
        <taxon>Aaosphaeria</taxon>
    </lineage>
</organism>
<sequence length="726" mass="81670">MPHNPRKVWRDKWGEKRPRTPGPTNPPEISKASTSSNVPNTGLQVAGLPPDPSPTMLLPAPKSWTNNTLMTHETRAAASDLFERYEDEESHEPSPQLQRSHQGKQHTEKCFQASLTRASLVGEPSVFTENPFLHDANSEEYDDRTTVRSSRPRLARYISDYLTFGGPDSPEFSEPWSQDVPLRPVTPVDITMVIQMIQMHIHQFPLRPLPVEHTSGLLRIFEEYRKAKEEANVSGEKWRDILVDFTNAQATWEATESSYQSEIIRLRSVIGKGASGMTGLAKAQQGMAMERQKTQRRPFSIDRGRSAYDDFTLEQLDNEIRSKSQQVHPARPSSPSEKMAVLSRHLSKINVKHELLVGTPPVHTPKTALSRKVKSELDLINMERQNSRKQSHRVPLPTTITPFESSYNGDYGSKATMDPVVETEAFVALRELATLVARRKGIDHNRFTSQVLELLFISDMHSHDEQDEFERNDATDPRVSGETSQADLIHQSYSHRSLEENSEQSQCPAMAKSRRHFSFEPGDDFLKSLNENFLEPKLSQELEMFKNNRPKSQAGSQSTQSSGTCSPSLDQMLASDLKESQVLGADTRRSSKIPSPVHKPLIAAQRRESSRSNSHKSTSLIGTRRISNSSIITTIRQESNEALLPRMSRGNSGIRLLDTEQQQLVERHESSRSSKSGKQRSSGGPALTAAQRAGRIVQMEPAQDVHSIPGEENVKFAKERSRIRKC</sequence>
<evidence type="ECO:0000313" key="3">
    <source>
        <dbReference type="Proteomes" id="UP000799778"/>
    </source>
</evidence>
<evidence type="ECO:0000256" key="1">
    <source>
        <dbReference type="SAM" id="MobiDB-lite"/>
    </source>
</evidence>
<feature type="compositionally biased region" description="Basic and acidic residues" evidence="1">
    <location>
        <begin position="8"/>
        <end position="18"/>
    </location>
</feature>
<accession>A0A6A5XFY3</accession>
<feature type="compositionally biased region" description="Polar residues" evidence="1">
    <location>
        <begin position="611"/>
        <end position="620"/>
    </location>
</feature>
<dbReference type="OrthoDB" id="5430717at2759"/>
<feature type="compositionally biased region" description="Basic and acidic residues" evidence="1">
    <location>
        <begin position="465"/>
        <end position="476"/>
    </location>
</feature>
<feature type="region of interest" description="Disordered" evidence="1">
    <location>
        <begin position="662"/>
        <end position="726"/>
    </location>
</feature>
<proteinExistence type="predicted"/>
<feature type="compositionally biased region" description="Polar residues" evidence="1">
    <location>
        <begin position="31"/>
        <end position="43"/>
    </location>
</feature>
<keyword evidence="3" id="KW-1185">Reference proteome</keyword>
<feature type="region of interest" description="Disordered" evidence="1">
    <location>
        <begin position="85"/>
        <end position="108"/>
    </location>
</feature>
<feature type="compositionally biased region" description="Low complexity" evidence="1">
    <location>
        <begin position="673"/>
        <end position="684"/>
    </location>
</feature>
<feature type="region of interest" description="Disordered" evidence="1">
    <location>
        <begin position="465"/>
        <end position="484"/>
    </location>
</feature>
<dbReference type="RefSeq" id="XP_033380080.1">
    <property type="nucleotide sequence ID" value="XM_033522800.1"/>
</dbReference>
<dbReference type="AlphaFoldDB" id="A0A6A5XFY3"/>